<dbReference type="AlphaFoldDB" id="A0A8X6U092"/>
<evidence type="ECO:0008006" key="4">
    <source>
        <dbReference type="Google" id="ProtNLM"/>
    </source>
</evidence>
<protein>
    <recommendedName>
        <fullName evidence="4">Microtubule-associated protein Jupiter</fullName>
    </recommendedName>
</protein>
<name>A0A8X6U092_NEPPI</name>
<accession>A0A8X6U092</accession>
<feature type="compositionally biased region" description="Basic and acidic residues" evidence="1">
    <location>
        <begin position="176"/>
        <end position="192"/>
    </location>
</feature>
<dbReference type="OrthoDB" id="6435083at2759"/>
<organism evidence="2 3">
    <name type="scientific">Nephila pilipes</name>
    <name type="common">Giant wood spider</name>
    <name type="synonym">Nephila maculata</name>
    <dbReference type="NCBI Taxonomy" id="299642"/>
    <lineage>
        <taxon>Eukaryota</taxon>
        <taxon>Metazoa</taxon>
        <taxon>Ecdysozoa</taxon>
        <taxon>Arthropoda</taxon>
        <taxon>Chelicerata</taxon>
        <taxon>Arachnida</taxon>
        <taxon>Araneae</taxon>
        <taxon>Araneomorphae</taxon>
        <taxon>Entelegynae</taxon>
        <taxon>Araneoidea</taxon>
        <taxon>Nephilidae</taxon>
        <taxon>Nephila</taxon>
    </lineage>
</organism>
<feature type="compositionally biased region" description="Polar residues" evidence="1">
    <location>
        <begin position="204"/>
        <end position="222"/>
    </location>
</feature>
<feature type="compositionally biased region" description="Polar residues" evidence="1">
    <location>
        <begin position="153"/>
        <end position="174"/>
    </location>
</feature>
<feature type="compositionally biased region" description="Polar residues" evidence="1">
    <location>
        <begin position="71"/>
        <end position="90"/>
    </location>
</feature>
<dbReference type="Proteomes" id="UP000887013">
    <property type="component" value="Unassembled WGS sequence"/>
</dbReference>
<gene>
    <name evidence="2" type="primary">AVEN_199650_1</name>
    <name evidence="2" type="ORF">NPIL_150181</name>
</gene>
<keyword evidence="3" id="KW-1185">Reference proteome</keyword>
<feature type="region of interest" description="Disordered" evidence="1">
    <location>
        <begin position="294"/>
        <end position="333"/>
    </location>
</feature>
<feature type="region of interest" description="Disordered" evidence="1">
    <location>
        <begin position="151"/>
        <end position="227"/>
    </location>
</feature>
<evidence type="ECO:0000313" key="3">
    <source>
        <dbReference type="Proteomes" id="UP000887013"/>
    </source>
</evidence>
<reference evidence="2" key="1">
    <citation type="submission" date="2020-08" db="EMBL/GenBank/DDBJ databases">
        <title>Multicomponent nature underlies the extraordinary mechanical properties of spider dragline silk.</title>
        <authorList>
            <person name="Kono N."/>
            <person name="Nakamura H."/>
            <person name="Mori M."/>
            <person name="Yoshida Y."/>
            <person name="Ohtoshi R."/>
            <person name="Malay A.D."/>
            <person name="Moran D.A.P."/>
            <person name="Tomita M."/>
            <person name="Numata K."/>
            <person name="Arakawa K."/>
        </authorList>
    </citation>
    <scope>NUCLEOTIDE SEQUENCE</scope>
</reference>
<proteinExistence type="predicted"/>
<comment type="caution">
    <text evidence="2">The sequence shown here is derived from an EMBL/GenBank/DDBJ whole genome shotgun (WGS) entry which is preliminary data.</text>
</comment>
<evidence type="ECO:0000256" key="1">
    <source>
        <dbReference type="SAM" id="MobiDB-lite"/>
    </source>
</evidence>
<dbReference type="EMBL" id="BMAW01069345">
    <property type="protein sequence ID" value="GFT68526.1"/>
    <property type="molecule type" value="Genomic_DNA"/>
</dbReference>
<evidence type="ECO:0000313" key="2">
    <source>
        <dbReference type="EMBL" id="GFT68526.1"/>
    </source>
</evidence>
<feature type="region of interest" description="Disordered" evidence="1">
    <location>
        <begin position="62"/>
        <end position="90"/>
    </location>
</feature>
<sequence>MYNKKFIIGLEGTVPSTRVLKPPGGDCSDLFGLQSRQKTLIQSIKQPTININCLLHQESIQKDDSHHGHSLSRSDSMSTIKSSPDESQSVKSLELLSLKDTPSLSNISIESVQASEKLLKSQNSKEIIIEKGKSDINLEETKCYETKIENNKASRQQESMIKQKDCQTSQNVSKEANPDKNPEDKIKQDSQRKGIPRKLPAPDNITTQKTLPKQNNNISSILGESRKDAVPEKRFLRNPITGALTEVSTWNKSSPALLSMSSMKEKTEIKTCKSKKNSSKIFAFEPVETSNKAYIPRNPITGEGVKGDSNPSNDSRSKIRVTHPPGGISNGIF</sequence>